<accession>A0AAD3XZ92</accession>
<feature type="domain" description="EDS1 EP" evidence="8">
    <location>
        <begin position="404"/>
        <end position="566"/>
    </location>
</feature>
<dbReference type="InterPro" id="IPR029058">
    <property type="entry name" value="AB_hydrolase_fold"/>
</dbReference>
<gene>
    <name evidence="9" type="ORF">Nepgr_023293</name>
</gene>
<dbReference type="Gene3D" id="3.40.50.1820">
    <property type="entry name" value="alpha/beta hydrolase"/>
    <property type="match status" value="1"/>
</dbReference>
<evidence type="ECO:0000313" key="10">
    <source>
        <dbReference type="Proteomes" id="UP001279734"/>
    </source>
</evidence>
<dbReference type="InterPro" id="IPR041266">
    <property type="entry name" value="EDS1_EP"/>
</dbReference>
<dbReference type="SUPFAM" id="SSF53474">
    <property type="entry name" value="alpha/beta-Hydrolases"/>
    <property type="match status" value="1"/>
</dbReference>
<dbReference type="GO" id="GO:0005737">
    <property type="term" value="C:cytoplasm"/>
    <property type="evidence" value="ECO:0007669"/>
    <property type="project" value="UniProtKB-SubCell"/>
</dbReference>
<dbReference type="PANTHER" id="PTHR47090">
    <property type="entry name" value="PROTEIN EDS1-RELATED"/>
    <property type="match status" value="1"/>
</dbReference>
<dbReference type="InterPro" id="IPR002921">
    <property type="entry name" value="Fungal_lipase-type"/>
</dbReference>
<evidence type="ECO:0000313" key="9">
    <source>
        <dbReference type="EMBL" id="GMH21451.1"/>
    </source>
</evidence>
<feature type="domain" description="Fungal lipase-type" evidence="7">
    <location>
        <begin position="44"/>
        <end position="191"/>
    </location>
</feature>
<protein>
    <submittedName>
        <fullName evidence="9">Uncharacterized protein</fullName>
    </submittedName>
</protein>
<evidence type="ECO:0000256" key="3">
    <source>
        <dbReference type="ARBA" id="ARBA00022490"/>
    </source>
</evidence>
<reference evidence="9" key="1">
    <citation type="submission" date="2023-05" db="EMBL/GenBank/DDBJ databases">
        <title>Nepenthes gracilis genome sequencing.</title>
        <authorList>
            <person name="Fukushima K."/>
        </authorList>
    </citation>
    <scope>NUCLEOTIDE SEQUENCE</scope>
    <source>
        <strain evidence="9">SING2019-196</strain>
    </source>
</reference>
<keyword evidence="6" id="KW-0539">Nucleus</keyword>
<name>A0AAD3XZ92_NEPGR</name>
<proteinExistence type="predicted"/>
<dbReference type="Pfam" id="PF18117">
    <property type="entry name" value="EDS1_EP"/>
    <property type="match status" value="1"/>
</dbReference>
<evidence type="ECO:0000259" key="8">
    <source>
        <dbReference type="Pfam" id="PF18117"/>
    </source>
</evidence>
<sequence>MAEGRVGFREEVINRACSIAMEAHKYPTRPYLSEVSMTSPEVVLGFAGSWQAHDWYAHMPFGETTTNLHLFPSLKTVREGTAAIVNKAFLQRFEAILSQSQLRNEVEKAAAEKRQIVFTGHSSGAPMAIFATLWFLERTPKENNHFSPYCLTFGSPLIGNRILAHALGRKKWSHLFTHFVSRYDIVPRIFLTPLSSIQQELQPILHYFNPKSTIFQSESISRARESSYFFETVMRNTAMVASHAACKLMGCTNLLLETLTSFVELSPYKPFGTYVFCTGNGRLVVVENPDAIMQLLFYSMQLASEEELDQVSKRCLEEHLTYESELRESLGMQSLAYMDHLEKLPLTADGEGENAAVTTALSDLGMSASARLCLRAAGELKRHKERNLQKVDNYKNKINDGLSSLERYRARCMDHGLCYYDAFKLQREDEDFHRNVNRLDLAGLWDKIVEMVKRYELPDDFEEKEDWVELGTQYRRIVEPLDIANYYRHLKNEDTGPYMINGRPRRYKYIQRWLEHAEAIQPESIPDSCFWAEVEELSIVTSNGNAESFDDIKERVLQLEENVLQMDPKWATPQCCAIEWVNVRQMVENAAPPAQIGILHCKSHMLTRKALFLLP</sequence>
<keyword evidence="4" id="KW-0378">Hydrolase</keyword>
<dbReference type="GO" id="GO:0006952">
    <property type="term" value="P:defense response"/>
    <property type="evidence" value="ECO:0007669"/>
    <property type="project" value="UniProtKB-KW"/>
</dbReference>
<organism evidence="9 10">
    <name type="scientific">Nepenthes gracilis</name>
    <name type="common">Slender pitcher plant</name>
    <dbReference type="NCBI Taxonomy" id="150966"/>
    <lineage>
        <taxon>Eukaryota</taxon>
        <taxon>Viridiplantae</taxon>
        <taxon>Streptophyta</taxon>
        <taxon>Embryophyta</taxon>
        <taxon>Tracheophyta</taxon>
        <taxon>Spermatophyta</taxon>
        <taxon>Magnoliopsida</taxon>
        <taxon>eudicotyledons</taxon>
        <taxon>Gunneridae</taxon>
        <taxon>Pentapetalae</taxon>
        <taxon>Caryophyllales</taxon>
        <taxon>Nepenthaceae</taxon>
        <taxon>Nepenthes</taxon>
    </lineage>
</organism>
<dbReference type="Pfam" id="PF01764">
    <property type="entry name" value="Lipase_3"/>
    <property type="match status" value="1"/>
</dbReference>
<evidence type="ECO:0000256" key="1">
    <source>
        <dbReference type="ARBA" id="ARBA00004123"/>
    </source>
</evidence>
<comment type="caution">
    <text evidence="9">The sequence shown here is derived from an EMBL/GenBank/DDBJ whole genome shotgun (WGS) entry which is preliminary data.</text>
</comment>
<dbReference type="PANTHER" id="PTHR47090:SF2">
    <property type="entry name" value="PROTEIN EDS1-RELATED"/>
    <property type="match status" value="1"/>
</dbReference>
<dbReference type="InterPro" id="IPR044214">
    <property type="entry name" value="EDS1-like"/>
</dbReference>
<evidence type="ECO:0000259" key="7">
    <source>
        <dbReference type="Pfam" id="PF01764"/>
    </source>
</evidence>
<keyword evidence="5" id="KW-0611">Plant defense</keyword>
<dbReference type="EMBL" id="BSYO01000023">
    <property type="protein sequence ID" value="GMH21451.1"/>
    <property type="molecule type" value="Genomic_DNA"/>
</dbReference>
<dbReference type="GO" id="GO:0016787">
    <property type="term" value="F:hydrolase activity"/>
    <property type="evidence" value="ECO:0007669"/>
    <property type="project" value="UniProtKB-KW"/>
</dbReference>
<evidence type="ECO:0000256" key="2">
    <source>
        <dbReference type="ARBA" id="ARBA00004496"/>
    </source>
</evidence>
<dbReference type="GO" id="GO:0006629">
    <property type="term" value="P:lipid metabolic process"/>
    <property type="evidence" value="ECO:0007669"/>
    <property type="project" value="InterPro"/>
</dbReference>
<evidence type="ECO:0000256" key="5">
    <source>
        <dbReference type="ARBA" id="ARBA00022821"/>
    </source>
</evidence>
<dbReference type="Proteomes" id="UP001279734">
    <property type="component" value="Unassembled WGS sequence"/>
</dbReference>
<keyword evidence="10" id="KW-1185">Reference proteome</keyword>
<dbReference type="CDD" id="cd00519">
    <property type="entry name" value="Lipase_3"/>
    <property type="match status" value="1"/>
</dbReference>
<dbReference type="GO" id="GO:0005634">
    <property type="term" value="C:nucleus"/>
    <property type="evidence" value="ECO:0007669"/>
    <property type="project" value="UniProtKB-SubCell"/>
</dbReference>
<keyword evidence="3" id="KW-0963">Cytoplasm</keyword>
<evidence type="ECO:0000256" key="6">
    <source>
        <dbReference type="ARBA" id="ARBA00023242"/>
    </source>
</evidence>
<comment type="subcellular location">
    <subcellularLocation>
        <location evidence="2">Cytoplasm</location>
    </subcellularLocation>
    <subcellularLocation>
        <location evidence="1">Nucleus</location>
    </subcellularLocation>
</comment>
<dbReference type="AlphaFoldDB" id="A0AAD3XZ92"/>
<evidence type="ECO:0000256" key="4">
    <source>
        <dbReference type="ARBA" id="ARBA00022801"/>
    </source>
</evidence>